<accession>A0A368HCT1</accession>
<sequence length="116" mass="12792">MRASLVLLKQYQLRAKINVEAPLQGMWKSTTNQNLLGAGFTLLGLQTTLLNCWNHNSSEKCPLAGIHLLPQNVPKTLVVLMFYYSCYSHDSCLKSDSILVVVSSQEATPLSHKSGS</sequence>
<comment type="caution">
    <text evidence="1">The sequence shown here is derived from an EMBL/GenBank/DDBJ whole genome shotgun (WGS) entry which is preliminary data.</text>
</comment>
<name>A0A368HCT1_ANCCA</name>
<reference evidence="1 2" key="1">
    <citation type="submission" date="2014-10" db="EMBL/GenBank/DDBJ databases">
        <title>Draft genome of the hookworm Ancylostoma caninum.</title>
        <authorList>
            <person name="Mitreva M."/>
        </authorList>
    </citation>
    <scope>NUCLEOTIDE SEQUENCE [LARGE SCALE GENOMIC DNA]</scope>
    <source>
        <strain evidence="1 2">Baltimore</strain>
    </source>
</reference>
<dbReference type="AlphaFoldDB" id="A0A368HCT1"/>
<keyword evidence="2" id="KW-1185">Reference proteome</keyword>
<dbReference type="EMBL" id="JOJR01000001">
    <property type="protein sequence ID" value="RCN53508.1"/>
    <property type="molecule type" value="Genomic_DNA"/>
</dbReference>
<protein>
    <submittedName>
        <fullName evidence="1">Uncharacterized protein</fullName>
    </submittedName>
</protein>
<proteinExistence type="predicted"/>
<dbReference type="Proteomes" id="UP000252519">
    <property type="component" value="Unassembled WGS sequence"/>
</dbReference>
<organism evidence="1 2">
    <name type="scientific">Ancylostoma caninum</name>
    <name type="common">Dog hookworm</name>
    <dbReference type="NCBI Taxonomy" id="29170"/>
    <lineage>
        <taxon>Eukaryota</taxon>
        <taxon>Metazoa</taxon>
        <taxon>Ecdysozoa</taxon>
        <taxon>Nematoda</taxon>
        <taxon>Chromadorea</taxon>
        <taxon>Rhabditida</taxon>
        <taxon>Rhabditina</taxon>
        <taxon>Rhabditomorpha</taxon>
        <taxon>Strongyloidea</taxon>
        <taxon>Ancylostomatidae</taxon>
        <taxon>Ancylostomatinae</taxon>
        <taxon>Ancylostoma</taxon>
    </lineage>
</organism>
<evidence type="ECO:0000313" key="1">
    <source>
        <dbReference type="EMBL" id="RCN53508.1"/>
    </source>
</evidence>
<evidence type="ECO:0000313" key="2">
    <source>
        <dbReference type="Proteomes" id="UP000252519"/>
    </source>
</evidence>
<gene>
    <name evidence="1" type="ORF">ANCCAN_00001</name>
</gene>